<keyword evidence="2" id="KW-1185">Reference proteome</keyword>
<proteinExistence type="predicted"/>
<protein>
    <submittedName>
        <fullName evidence="1">Uncharacterized protein</fullName>
    </submittedName>
</protein>
<organism evidence="1 2">
    <name type="scientific">Dethiosulfovibrio peptidovorans DSM 11002</name>
    <dbReference type="NCBI Taxonomy" id="469381"/>
    <lineage>
        <taxon>Bacteria</taxon>
        <taxon>Thermotogati</taxon>
        <taxon>Synergistota</taxon>
        <taxon>Synergistia</taxon>
        <taxon>Synergistales</taxon>
        <taxon>Dethiosulfovibrionaceae</taxon>
        <taxon>Dethiosulfovibrio</taxon>
    </lineage>
</organism>
<dbReference type="Proteomes" id="UP000006427">
    <property type="component" value="Unassembled WGS sequence"/>
</dbReference>
<evidence type="ECO:0000313" key="2">
    <source>
        <dbReference type="Proteomes" id="UP000006427"/>
    </source>
</evidence>
<dbReference type="AlphaFoldDB" id="D2Z3U0"/>
<sequence>MPMPVRRCAKCGSIIGRIQYLGPKCTDICPVCAGHMKMGMNTSKDVAGQIYLGEVAEGQKRTRSAATERACI</sequence>
<evidence type="ECO:0000313" key="1">
    <source>
        <dbReference type="EMBL" id="EFC90396.1"/>
    </source>
</evidence>
<accession>D2Z3U0</accession>
<dbReference type="RefSeq" id="WP_005659069.1">
    <property type="nucleotide sequence ID" value="NZ_ABTR02000001.1"/>
</dbReference>
<comment type="caution">
    <text evidence="1">The sequence shown here is derived from an EMBL/GenBank/DDBJ whole genome shotgun (WGS) entry which is preliminary data.</text>
</comment>
<name>D2Z3U0_9BACT</name>
<dbReference type="PaxDb" id="469381-Dpep_0364"/>
<gene>
    <name evidence="1" type="ORF">Dpep_0364</name>
</gene>
<dbReference type="EMBL" id="ABTR02000001">
    <property type="protein sequence ID" value="EFC90396.1"/>
    <property type="molecule type" value="Genomic_DNA"/>
</dbReference>
<dbReference type="STRING" id="469381.Dpep_0364"/>
<reference evidence="1 2" key="1">
    <citation type="journal article" date="2010" name="Stand. Genomic Sci.">
        <title>Permanent draft genome sequence of Dethiosulfovibrio peptidovorans type strain (SEBR 4207).</title>
        <authorList>
            <person name="Labutti K."/>
            <person name="Mayilraj S."/>
            <person name="Clum A."/>
            <person name="Lucas S."/>
            <person name="Glavina Del Rio T."/>
            <person name="Nolan M."/>
            <person name="Tice H."/>
            <person name="Cheng J.F."/>
            <person name="Pitluck S."/>
            <person name="Liolios K."/>
            <person name="Ivanova N."/>
            <person name="Mavromatis K."/>
            <person name="Mikhailova N."/>
            <person name="Pati A."/>
            <person name="Goodwin L."/>
            <person name="Chen A."/>
            <person name="Palaniappan K."/>
            <person name="Land M."/>
            <person name="Hauser L."/>
            <person name="Chang Y.J."/>
            <person name="Jeffries C.D."/>
            <person name="Rohde M."/>
            <person name="Spring S."/>
            <person name="Goker M."/>
            <person name="Woyke T."/>
            <person name="Bristow J."/>
            <person name="Eisen J.A."/>
            <person name="Markowitz V."/>
            <person name="Hugenholtz P."/>
            <person name="Kyrpides N.C."/>
            <person name="Klenk H.P."/>
            <person name="Lapidus A."/>
        </authorList>
    </citation>
    <scope>NUCLEOTIDE SEQUENCE [LARGE SCALE GENOMIC DNA]</scope>
    <source>
        <strain evidence="1 2">DSM 11002</strain>
    </source>
</reference>